<organism evidence="2 3">
    <name type="scientific">Ahrensia marina</name>
    <dbReference type="NCBI Taxonomy" id="1514904"/>
    <lineage>
        <taxon>Bacteria</taxon>
        <taxon>Pseudomonadati</taxon>
        <taxon>Pseudomonadota</taxon>
        <taxon>Alphaproteobacteria</taxon>
        <taxon>Hyphomicrobiales</taxon>
        <taxon>Ahrensiaceae</taxon>
        <taxon>Ahrensia</taxon>
    </lineage>
</organism>
<gene>
    <name evidence="2" type="ORF">SU32_12975</name>
</gene>
<keyword evidence="3" id="KW-1185">Reference proteome</keyword>
<proteinExistence type="predicted"/>
<dbReference type="AlphaFoldDB" id="A0A0M9GLE4"/>
<dbReference type="Proteomes" id="UP000038011">
    <property type="component" value="Unassembled WGS sequence"/>
</dbReference>
<evidence type="ECO:0000313" key="3">
    <source>
        <dbReference type="Proteomes" id="UP000038011"/>
    </source>
</evidence>
<evidence type="ECO:0000256" key="1">
    <source>
        <dbReference type="SAM" id="MobiDB-lite"/>
    </source>
</evidence>
<dbReference type="RefSeq" id="WP_053999808.1">
    <property type="nucleotide sequence ID" value="NZ_JXMU01000019.1"/>
</dbReference>
<dbReference type="STRING" id="1514904.SU32_12975"/>
<protein>
    <submittedName>
        <fullName evidence="2">Uncharacterized protein</fullName>
    </submittedName>
</protein>
<feature type="compositionally biased region" description="Basic and acidic residues" evidence="1">
    <location>
        <begin position="25"/>
        <end position="54"/>
    </location>
</feature>
<name>A0A0M9GLE4_9HYPH</name>
<evidence type="ECO:0000313" key="2">
    <source>
        <dbReference type="EMBL" id="KPB00557.1"/>
    </source>
</evidence>
<comment type="caution">
    <text evidence="2">The sequence shown here is derived from an EMBL/GenBank/DDBJ whole genome shotgun (WGS) entry which is preliminary data.</text>
</comment>
<sequence>MSSEKISQQQSEVSETYDELIPSHQKRDVRAERRRSEEGNDTKRNLVDKSPEKHKANKVKGHGLVDISERSKRARSSG</sequence>
<dbReference type="EMBL" id="JXMU01000019">
    <property type="protein sequence ID" value="KPB00557.1"/>
    <property type="molecule type" value="Genomic_DNA"/>
</dbReference>
<feature type="region of interest" description="Disordered" evidence="1">
    <location>
        <begin position="1"/>
        <end position="78"/>
    </location>
</feature>
<dbReference type="PATRIC" id="fig|1514904.3.peg.1450"/>
<reference evidence="2 3" key="1">
    <citation type="submission" date="2015-01" db="EMBL/GenBank/DDBJ databases">
        <title>Ahrensia donghaiensis sp. nov., a novel dimethylsulphoniopropionate-cleavage bacterium isolated from seawater and emended descriptions of the genus Ahrensia and Ahrensia kielensis.</title>
        <authorList>
            <person name="Liu J."/>
        </authorList>
    </citation>
    <scope>NUCLEOTIDE SEQUENCE [LARGE SCALE GENOMIC DNA]</scope>
    <source>
        <strain evidence="2 3">LZD062</strain>
    </source>
</reference>
<accession>A0A0M9GLE4</accession>
<feature type="compositionally biased region" description="Polar residues" evidence="1">
    <location>
        <begin position="1"/>
        <end position="14"/>
    </location>
</feature>